<evidence type="ECO:0000313" key="2">
    <source>
        <dbReference type="EMBL" id="PWI64334.1"/>
    </source>
</evidence>
<dbReference type="AlphaFoldDB" id="A0A2U3DQ07"/>
<evidence type="ECO:0000313" key="3">
    <source>
        <dbReference type="Proteomes" id="UP000245956"/>
    </source>
</evidence>
<reference evidence="2 3" key="1">
    <citation type="journal article" date="2016" name="Front. Microbiol.">
        <title>Genome and transcriptome sequences reveal the specific parasitism of the nematophagous Purpureocillium lilacinum 36-1.</title>
        <authorList>
            <person name="Xie J."/>
            <person name="Li S."/>
            <person name="Mo C."/>
            <person name="Xiao X."/>
            <person name="Peng D."/>
            <person name="Wang G."/>
            <person name="Xiao Y."/>
        </authorList>
    </citation>
    <scope>NUCLEOTIDE SEQUENCE [LARGE SCALE GENOMIC DNA]</scope>
    <source>
        <strain evidence="2 3">36-1</strain>
    </source>
</reference>
<feature type="region of interest" description="Disordered" evidence="1">
    <location>
        <begin position="1"/>
        <end position="78"/>
    </location>
</feature>
<evidence type="ECO:0000256" key="1">
    <source>
        <dbReference type="SAM" id="MobiDB-lite"/>
    </source>
</evidence>
<feature type="compositionally biased region" description="Polar residues" evidence="1">
    <location>
        <begin position="42"/>
        <end position="52"/>
    </location>
</feature>
<feature type="compositionally biased region" description="Basic and acidic residues" evidence="1">
    <location>
        <begin position="32"/>
        <end position="41"/>
    </location>
</feature>
<accession>A0A2U3DQ07</accession>
<protein>
    <submittedName>
        <fullName evidence="2">Uncharacterized protein</fullName>
    </submittedName>
</protein>
<dbReference type="Proteomes" id="UP000245956">
    <property type="component" value="Unassembled WGS sequence"/>
</dbReference>
<proteinExistence type="predicted"/>
<name>A0A2U3DQ07_PURLI</name>
<dbReference type="EMBL" id="LCWV01000070">
    <property type="protein sequence ID" value="PWI64334.1"/>
    <property type="molecule type" value="Genomic_DNA"/>
</dbReference>
<comment type="caution">
    <text evidence="2">The sequence shown here is derived from an EMBL/GenBank/DDBJ whole genome shotgun (WGS) entry which is preliminary data.</text>
</comment>
<gene>
    <name evidence="2" type="ORF">PCL_11249</name>
</gene>
<feature type="compositionally biased region" description="Basic and acidic residues" evidence="1">
    <location>
        <begin position="66"/>
        <end position="78"/>
    </location>
</feature>
<sequence>MSTFQLDDNDAPITTHVDMGKIIPPRTGSKASDMHQHKSADANRQMNGPTHNSKPDGAEQCETQQEDVRSDKVQQDRT</sequence>
<organism evidence="2 3">
    <name type="scientific">Purpureocillium lilacinum</name>
    <name type="common">Paecilomyces lilacinus</name>
    <dbReference type="NCBI Taxonomy" id="33203"/>
    <lineage>
        <taxon>Eukaryota</taxon>
        <taxon>Fungi</taxon>
        <taxon>Dikarya</taxon>
        <taxon>Ascomycota</taxon>
        <taxon>Pezizomycotina</taxon>
        <taxon>Sordariomycetes</taxon>
        <taxon>Hypocreomycetidae</taxon>
        <taxon>Hypocreales</taxon>
        <taxon>Ophiocordycipitaceae</taxon>
        <taxon>Purpureocillium</taxon>
    </lineage>
</organism>